<sequence length="328" mass="35332">MKFPPLSLLDLVRVTEAGGPRQALLNARAIAAHAEGLGFTRYWVAEHHNMVGIGSAATPVVLAHVAAGTTTIRVGAGGVMLPNHAPLIVAEQFGTLAQLHPGRIDLGLGRAPGTDQATLRALRQHPAASDRFPQDVVELMGYFAAEDGTPRIRAVPAPGTDVAFWILGSSQFGALLAAQLGLPYGFAAHFAPDYLDEALHLYRANFRPSAALREPHALVCVNTVCAETEAEARHLFTTAQQSFLGLIRNARGYSLPPVPDIEALWTPRERNHVMHMLGCHAVGDPAQVRAALQAIVTRTQADEVMLVTDIYDFDARARSLALTMEAWR</sequence>
<dbReference type="EMBL" id="FOCE01000004">
    <property type="protein sequence ID" value="SEN33612.1"/>
    <property type="molecule type" value="Genomic_DNA"/>
</dbReference>
<dbReference type="Gene3D" id="3.20.20.30">
    <property type="entry name" value="Luciferase-like domain"/>
    <property type="match status" value="1"/>
</dbReference>
<dbReference type="RefSeq" id="WP_091300725.1">
    <property type="nucleotide sequence ID" value="NZ_FOCE01000004.1"/>
</dbReference>
<dbReference type="Pfam" id="PF00296">
    <property type="entry name" value="Bac_luciferase"/>
    <property type="match status" value="1"/>
</dbReference>
<keyword evidence="5" id="KW-1185">Reference proteome</keyword>
<dbReference type="InterPro" id="IPR036661">
    <property type="entry name" value="Luciferase-like_sf"/>
</dbReference>
<reference evidence="4 5" key="1">
    <citation type="submission" date="2016-10" db="EMBL/GenBank/DDBJ databases">
        <authorList>
            <person name="de Groot N.N."/>
        </authorList>
    </citation>
    <scope>NUCLEOTIDE SEQUENCE [LARGE SCALE GENOMIC DNA]</scope>
    <source>
        <strain evidence="4 5">DSM 3857</strain>
    </source>
</reference>
<comment type="similarity">
    <text evidence="1">To bacterial alkanal monooxygenase alpha and beta chains.</text>
</comment>
<gene>
    <name evidence="4" type="ORF">SAMN04488103_104223</name>
</gene>
<name>A0A1H8FPH5_9RHOB</name>
<evidence type="ECO:0000313" key="5">
    <source>
        <dbReference type="Proteomes" id="UP000198761"/>
    </source>
</evidence>
<dbReference type="OrthoDB" id="9804736at2"/>
<dbReference type="NCBIfam" id="TIGR03558">
    <property type="entry name" value="oxido_grp_1"/>
    <property type="match status" value="1"/>
</dbReference>
<evidence type="ECO:0000259" key="3">
    <source>
        <dbReference type="Pfam" id="PF00296"/>
    </source>
</evidence>
<feature type="domain" description="Luciferase-like" evidence="3">
    <location>
        <begin position="11"/>
        <end position="297"/>
    </location>
</feature>
<dbReference type="InterPro" id="IPR019949">
    <property type="entry name" value="CmoO-like"/>
</dbReference>
<dbReference type="PANTHER" id="PTHR30137">
    <property type="entry name" value="LUCIFERASE-LIKE MONOOXYGENASE"/>
    <property type="match status" value="1"/>
</dbReference>
<organism evidence="4 5">
    <name type="scientific">Gemmobacter aquatilis</name>
    <dbReference type="NCBI Taxonomy" id="933059"/>
    <lineage>
        <taxon>Bacteria</taxon>
        <taxon>Pseudomonadati</taxon>
        <taxon>Pseudomonadota</taxon>
        <taxon>Alphaproteobacteria</taxon>
        <taxon>Rhodobacterales</taxon>
        <taxon>Paracoccaceae</taxon>
        <taxon>Gemmobacter</taxon>
    </lineage>
</organism>
<evidence type="ECO:0000256" key="2">
    <source>
        <dbReference type="ARBA" id="ARBA00074555"/>
    </source>
</evidence>
<proteinExistence type="predicted"/>
<dbReference type="STRING" id="933059.SAMN04488103_104223"/>
<dbReference type="InterPro" id="IPR050766">
    <property type="entry name" value="Bact_Lucif_Oxidored"/>
</dbReference>
<dbReference type="GO" id="GO:0016705">
    <property type="term" value="F:oxidoreductase activity, acting on paired donors, with incorporation or reduction of molecular oxygen"/>
    <property type="evidence" value="ECO:0007669"/>
    <property type="project" value="InterPro"/>
</dbReference>
<dbReference type="AlphaFoldDB" id="A0A1H8FPH5"/>
<dbReference type="InterPro" id="IPR011251">
    <property type="entry name" value="Luciferase-like_dom"/>
</dbReference>
<evidence type="ECO:0000313" key="4">
    <source>
        <dbReference type="EMBL" id="SEN33612.1"/>
    </source>
</evidence>
<dbReference type="CDD" id="cd00347">
    <property type="entry name" value="Flavin_utilizing_monoxygenases"/>
    <property type="match status" value="1"/>
</dbReference>
<dbReference type="SUPFAM" id="SSF51679">
    <property type="entry name" value="Bacterial luciferase-like"/>
    <property type="match status" value="1"/>
</dbReference>
<protein>
    <recommendedName>
        <fullName evidence="2">Luciferase-like monooxygenase</fullName>
    </recommendedName>
</protein>
<dbReference type="Proteomes" id="UP000198761">
    <property type="component" value="Unassembled WGS sequence"/>
</dbReference>
<accession>A0A1H8FPH5</accession>
<dbReference type="FunFam" id="3.20.20.30:FF:000002">
    <property type="entry name" value="LLM class flavin-dependent oxidoreductase"/>
    <property type="match status" value="1"/>
</dbReference>
<evidence type="ECO:0000256" key="1">
    <source>
        <dbReference type="ARBA" id="ARBA00007789"/>
    </source>
</evidence>
<dbReference type="PANTHER" id="PTHR30137:SF6">
    <property type="entry name" value="LUCIFERASE-LIKE MONOOXYGENASE"/>
    <property type="match status" value="1"/>
</dbReference>
<dbReference type="GO" id="GO:0005829">
    <property type="term" value="C:cytosol"/>
    <property type="evidence" value="ECO:0007669"/>
    <property type="project" value="TreeGrafter"/>
</dbReference>